<dbReference type="EMBL" id="MCFJ01000008">
    <property type="protein sequence ID" value="ORY63140.1"/>
    <property type="molecule type" value="Genomic_DNA"/>
</dbReference>
<feature type="compositionally biased region" description="Basic and acidic residues" evidence="2">
    <location>
        <begin position="655"/>
        <end position="664"/>
    </location>
</feature>
<feature type="compositionally biased region" description="Polar residues" evidence="2">
    <location>
        <begin position="303"/>
        <end position="327"/>
    </location>
</feature>
<proteinExistence type="predicted"/>
<name>A0A1Y2DV25_9PEZI</name>
<feature type="region of interest" description="Disordered" evidence="2">
    <location>
        <begin position="655"/>
        <end position="674"/>
    </location>
</feature>
<dbReference type="OrthoDB" id="5333304at2759"/>
<evidence type="ECO:0000313" key="4">
    <source>
        <dbReference type="Proteomes" id="UP000193689"/>
    </source>
</evidence>
<evidence type="ECO:0000313" key="3">
    <source>
        <dbReference type="EMBL" id="ORY63140.1"/>
    </source>
</evidence>
<gene>
    <name evidence="3" type="ORF">BCR38DRAFT_436008</name>
</gene>
<evidence type="ECO:0000256" key="1">
    <source>
        <dbReference type="SAM" id="Coils"/>
    </source>
</evidence>
<protein>
    <submittedName>
        <fullName evidence="3">Uncharacterized protein</fullName>
    </submittedName>
</protein>
<keyword evidence="4" id="KW-1185">Reference proteome</keyword>
<feature type="compositionally biased region" description="Polar residues" evidence="2">
    <location>
        <begin position="451"/>
        <end position="460"/>
    </location>
</feature>
<feature type="compositionally biased region" description="Basic and acidic residues" evidence="2">
    <location>
        <begin position="478"/>
        <end position="513"/>
    </location>
</feature>
<feature type="compositionally biased region" description="Polar residues" evidence="2">
    <location>
        <begin position="51"/>
        <end position="76"/>
    </location>
</feature>
<dbReference type="InParanoid" id="A0A1Y2DV25"/>
<dbReference type="AlphaFoldDB" id="A0A1Y2DV25"/>
<evidence type="ECO:0000256" key="2">
    <source>
        <dbReference type="SAM" id="MobiDB-lite"/>
    </source>
</evidence>
<feature type="compositionally biased region" description="Polar residues" evidence="2">
    <location>
        <begin position="209"/>
        <end position="226"/>
    </location>
</feature>
<accession>A0A1Y2DV25</accession>
<feature type="compositionally biased region" description="Basic residues" evidence="2">
    <location>
        <begin position="417"/>
        <end position="427"/>
    </location>
</feature>
<feature type="coiled-coil region" evidence="1">
    <location>
        <begin position="141"/>
        <end position="175"/>
    </location>
</feature>
<feature type="region of interest" description="Disordered" evidence="2">
    <location>
        <begin position="395"/>
        <end position="515"/>
    </location>
</feature>
<feature type="region of interest" description="Disordered" evidence="2">
    <location>
        <begin position="196"/>
        <end position="327"/>
    </location>
</feature>
<dbReference type="GeneID" id="63776637"/>
<comment type="caution">
    <text evidence="3">The sequence shown here is derived from an EMBL/GenBank/DDBJ whole genome shotgun (WGS) entry which is preliminary data.</text>
</comment>
<sequence length="860" mass="95565">MAQAMAIQPNRPGLQATALTADELREIQEYDKIVRFRDRILSGSHPRIKAPTQSLGNGQSRPQFSSQPATETISSSTRQILTKSYQIDNLESFRANSHQSAVAATAALGSSITGVGTSRSFGSGTTEIDPLLLTKSDELIKAELQLQRQKLERTLREQLDQSRAASKAAQQASEEVSDFNHSDVLAKALTLVQATAPPAPADANPPANQSDASDSFDENTFYSSQHDTPEPHISPRAHNAPESIQIPDSLPSLPRPNPSEHVQSLPNAGFAPGRNEVGTSRQVYNSGGRPRVQAPVPEVVNAQVISSNESGTTSRSNSGNVDSEQRLNQPRVQQPHQLLAGPQLSHPGSPLIRAHNLSPLAPQPAHVSRLATVRQPPVLDPEISILPGAPAQVAALRQQEAGNGTSPESSPQGEKGNKKKNKKKNKRKAAELRAQEPPVSPYIKPEPRSPSPLSCPQFTRPNKRQRQSHRPQQELNYDEPREPVEIGRQEEYVPRPHREERLPMGYERIDDPYARPIRQSVAPSSHRLGLPVYEDCRPDETVKYVRRVASPSGYPTQYVPGEIRSMRSATYSSAAEPLYQDGPVYRRDGRMSVRPVADRARSRSPVLTEAWPSAMAPPRALPPRIVRDQFGREYLEPSPSPPVARHSVAPVGRPEPEIVYERAPARPASRLLGPDNTYEHDGVIYRRASPTFAPRRIVTQPEYGAVDYRGYRQRDYSAQPIPAPGGEYIQYGGVTERRIIEEMPREYSRAASIRPAEPIRYEYGRMQSVRPDMPPREYAASVHPESRRELPPHVIPEYGFRPAETGIPRREYSARPVERYCDRPAMPEEEVAFIERPRTVQQEIVYEDGRRIVPVGPCVK</sequence>
<feature type="compositionally biased region" description="Polar residues" evidence="2">
    <location>
        <begin position="400"/>
        <end position="412"/>
    </location>
</feature>
<feature type="region of interest" description="Disordered" evidence="2">
    <location>
        <begin position="45"/>
        <end position="76"/>
    </location>
</feature>
<dbReference type="RefSeq" id="XP_040714797.1">
    <property type="nucleotide sequence ID" value="XM_040860425.1"/>
</dbReference>
<keyword evidence="1" id="KW-0175">Coiled coil</keyword>
<reference evidence="3 4" key="1">
    <citation type="submission" date="2016-07" db="EMBL/GenBank/DDBJ databases">
        <title>Pervasive Adenine N6-methylation of Active Genes in Fungi.</title>
        <authorList>
            <consortium name="DOE Joint Genome Institute"/>
            <person name="Mondo S.J."/>
            <person name="Dannebaum R.O."/>
            <person name="Kuo R.C."/>
            <person name="Labutti K."/>
            <person name="Haridas S."/>
            <person name="Kuo A."/>
            <person name="Salamov A."/>
            <person name="Ahrendt S.R."/>
            <person name="Lipzen A."/>
            <person name="Sullivan W."/>
            <person name="Andreopoulos W.B."/>
            <person name="Clum A."/>
            <person name="Lindquist E."/>
            <person name="Daum C."/>
            <person name="Ramamoorthy G.K."/>
            <person name="Gryganskyi A."/>
            <person name="Culley D."/>
            <person name="Magnuson J.K."/>
            <person name="James T.Y."/>
            <person name="O'Malley M.A."/>
            <person name="Stajich J.E."/>
            <person name="Spatafora J.W."/>
            <person name="Visel A."/>
            <person name="Grigoriev I.V."/>
        </authorList>
    </citation>
    <scope>NUCLEOTIDE SEQUENCE [LARGE SCALE GENOMIC DNA]</scope>
    <source>
        <strain evidence="3 4">CBS 129021</strain>
    </source>
</reference>
<dbReference type="Proteomes" id="UP000193689">
    <property type="component" value="Unassembled WGS sequence"/>
</dbReference>
<organism evidence="3 4">
    <name type="scientific">Pseudomassariella vexata</name>
    <dbReference type="NCBI Taxonomy" id="1141098"/>
    <lineage>
        <taxon>Eukaryota</taxon>
        <taxon>Fungi</taxon>
        <taxon>Dikarya</taxon>
        <taxon>Ascomycota</taxon>
        <taxon>Pezizomycotina</taxon>
        <taxon>Sordariomycetes</taxon>
        <taxon>Xylariomycetidae</taxon>
        <taxon>Amphisphaeriales</taxon>
        <taxon>Pseudomassariaceae</taxon>
        <taxon>Pseudomassariella</taxon>
    </lineage>
</organism>
<dbReference type="STRING" id="1141098.A0A1Y2DV25"/>